<feature type="transmembrane region" description="Helical" evidence="5">
    <location>
        <begin position="265"/>
        <end position="282"/>
    </location>
</feature>
<feature type="transmembrane region" description="Helical" evidence="5">
    <location>
        <begin position="322"/>
        <end position="343"/>
    </location>
</feature>
<feature type="transmembrane region" description="Helical" evidence="5">
    <location>
        <begin position="12"/>
        <end position="35"/>
    </location>
</feature>
<keyword evidence="8" id="KW-1185">Reference proteome</keyword>
<accession>F8L898</accession>
<protein>
    <submittedName>
        <fullName evidence="7">Major facilitator family transporter</fullName>
    </submittedName>
</protein>
<dbReference type="InterPro" id="IPR036259">
    <property type="entry name" value="MFS_trans_sf"/>
</dbReference>
<feature type="transmembrane region" description="Helical" evidence="5">
    <location>
        <begin position="288"/>
        <end position="310"/>
    </location>
</feature>
<keyword evidence="2 5" id="KW-1133">Transmembrane helix</keyword>
<keyword evidence="3 5" id="KW-0472">Membrane</keyword>
<dbReference type="CDD" id="cd17477">
    <property type="entry name" value="MFS_YcaD_like"/>
    <property type="match status" value="1"/>
</dbReference>
<name>F8L898_SIMNZ</name>
<feature type="transmembrane region" description="Helical" evidence="5">
    <location>
        <begin position="158"/>
        <end position="179"/>
    </location>
</feature>
<evidence type="ECO:0000313" key="7">
    <source>
        <dbReference type="EMBL" id="CCB89021.1"/>
    </source>
</evidence>
<feature type="transmembrane region" description="Helical" evidence="5">
    <location>
        <begin position="41"/>
        <end position="61"/>
    </location>
</feature>
<dbReference type="SUPFAM" id="SSF103473">
    <property type="entry name" value="MFS general substrate transporter"/>
    <property type="match status" value="1"/>
</dbReference>
<feature type="region of interest" description="Disordered" evidence="4">
    <location>
        <begin position="407"/>
        <end position="434"/>
    </location>
</feature>
<reference evidence="7 8" key="2">
    <citation type="journal article" date="2011" name="Mol. Biol. Evol.">
        <title>Unity in variety--the pan-genome of the Chlamydiae.</title>
        <authorList>
            <person name="Collingro A."/>
            <person name="Tischler P."/>
            <person name="Weinmaier T."/>
            <person name="Penz T."/>
            <person name="Heinz E."/>
            <person name="Brunham R.C."/>
            <person name="Read T.D."/>
            <person name="Bavoil P.M."/>
            <person name="Sachse K."/>
            <person name="Kahane S."/>
            <person name="Friedman M.G."/>
            <person name="Rattei T."/>
            <person name="Myers G.S."/>
            <person name="Horn M."/>
        </authorList>
    </citation>
    <scope>NUCLEOTIDE SEQUENCE [LARGE SCALE GENOMIC DNA]</scope>
    <source>
        <strain evidence="8">ATCC VR-1471 / Z</strain>
    </source>
</reference>
<evidence type="ECO:0000259" key="6">
    <source>
        <dbReference type="PROSITE" id="PS50850"/>
    </source>
</evidence>
<dbReference type="STRING" id="331113.SNE_A11440"/>
<feature type="transmembrane region" description="Helical" evidence="5">
    <location>
        <begin position="133"/>
        <end position="152"/>
    </location>
</feature>
<dbReference type="PANTHER" id="PTHR23521">
    <property type="entry name" value="TRANSPORTER MFS SUPERFAMILY"/>
    <property type="match status" value="1"/>
</dbReference>
<dbReference type="GO" id="GO:0022857">
    <property type="term" value="F:transmembrane transporter activity"/>
    <property type="evidence" value="ECO:0007669"/>
    <property type="project" value="InterPro"/>
</dbReference>
<keyword evidence="1 5" id="KW-0812">Transmembrane</keyword>
<dbReference type="AlphaFoldDB" id="F8L898"/>
<evidence type="ECO:0000256" key="1">
    <source>
        <dbReference type="ARBA" id="ARBA00022692"/>
    </source>
</evidence>
<evidence type="ECO:0000256" key="5">
    <source>
        <dbReference type="SAM" id="Phobius"/>
    </source>
</evidence>
<gene>
    <name evidence="7" type="ordered locus">SNE_A11440</name>
</gene>
<feature type="transmembrane region" description="Helical" evidence="5">
    <location>
        <begin position="355"/>
        <end position="376"/>
    </location>
</feature>
<feature type="transmembrane region" description="Helical" evidence="5">
    <location>
        <begin position="200"/>
        <end position="220"/>
    </location>
</feature>
<dbReference type="InterPro" id="IPR020846">
    <property type="entry name" value="MFS_dom"/>
</dbReference>
<dbReference type="PANTHER" id="PTHR23521:SF3">
    <property type="entry name" value="MFS TRANSPORTER"/>
    <property type="match status" value="1"/>
</dbReference>
<organism evidence="7 8">
    <name type="scientific">Simkania negevensis (strain ATCC VR-1471 / DSM 27360 / Z)</name>
    <dbReference type="NCBI Taxonomy" id="331113"/>
    <lineage>
        <taxon>Bacteria</taxon>
        <taxon>Pseudomonadati</taxon>
        <taxon>Chlamydiota</taxon>
        <taxon>Chlamydiia</taxon>
        <taxon>Parachlamydiales</taxon>
        <taxon>Simkaniaceae</taxon>
        <taxon>Simkania</taxon>
    </lineage>
</organism>
<dbReference type="eggNOG" id="COG2814">
    <property type="taxonomic scope" value="Bacteria"/>
</dbReference>
<evidence type="ECO:0000256" key="3">
    <source>
        <dbReference type="ARBA" id="ARBA00023136"/>
    </source>
</evidence>
<dbReference type="Gene3D" id="1.20.1250.20">
    <property type="entry name" value="MFS general substrate transporter like domains"/>
    <property type="match status" value="2"/>
</dbReference>
<dbReference type="InterPro" id="IPR011701">
    <property type="entry name" value="MFS"/>
</dbReference>
<dbReference type="Pfam" id="PF07690">
    <property type="entry name" value="MFS_1"/>
    <property type="match status" value="1"/>
</dbReference>
<dbReference type="OrthoDB" id="9797524at2"/>
<feature type="domain" description="Major facilitator superfamily (MFS) profile" evidence="6">
    <location>
        <begin position="199"/>
        <end position="434"/>
    </location>
</feature>
<dbReference type="EMBL" id="FR872582">
    <property type="protein sequence ID" value="CCB89021.1"/>
    <property type="molecule type" value="Genomic_DNA"/>
</dbReference>
<feature type="transmembrane region" description="Helical" evidence="5">
    <location>
        <begin position="73"/>
        <end position="96"/>
    </location>
</feature>
<feature type="transmembrane region" description="Helical" evidence="5">
    <location>
        <begin position="102"/>
        <end position="121"/>
    </location>
</feature>
<dbReference type="PROSITE" id="PS50850">
    <property type="entry name" value="MFS"/>
    <property type="match status" value="1"/>
</dbReference>
<dbReference type="KEGG" id="sng:SNE_A11440"/>
<dbReference type="Proteomes" id="UP000000496">
    <property type="component" value="Chromosome gsn.131"/>
</dbReference>
<dbReference type="RefSeq" id="WP_013943488.1">
    <property type="nucleotide sequence ID" value="NC_015713.1"/>
</dbReference>
<proteinExistence type="predicted"/>
<sequence length="434" mass="48464">MRKVIRSVTPPLISLVIVMLGNGFFNTYASLRIAYEGFDSWVIGVLNAAYYAGVMLGSIYVEKLIDRIGHIRTFAMFASINSAVILVQSLIIGALTWTFFRFFVGFCASGFFIVIESWLLLSTGIKTRGKVLSLYMLTLYLAQGFGQFLLNVAPMKSFFPFAMTIFLSSLSVLPVCMMKSSGPVMLESSITNIFQILKKAPLGPIGCFLAGLIMSSFYGLGPIFAKEINLSIMQISQIMGLTILGGLALQWPIGHLSDIFNRRKVIIGVFFALMILTFVLFHSQHYPYYLLLSLMIIFGGISFTLYPLSITYTCDYFSDRNIVGITCALLIIYGTGCIIGPLISPIFMDLFGPSALFLFISIVCALYIIFAMWRVLHARRPPEEEQSDYLPLPRATSLAFLLDPRSEMGGDEIEGEDEEELNPFMEEDEDEEED</sequence>
<evidence type="ECO:0000256" key="4">
    <source>
        <dbReference type="SAM" id="MobiDB-lite"/>
    </source>
</evidence>
<reference key="1">
    <citation type="journal article" date="2011" name="Mol. Biol. Evol.">
        <title>Unity in variety -- the pan-genome of the Chlamydiae.</title>
        <authorList>
            <person name="Collingro A."/>
            <person name="Tischler P."/>
            <person name="Weinmaier T."/>
            <person name="Penz T."/>
            <person name="Heinz E."/>
            <person name="Brunham R.C."/>
            <person name="Read T.D."/>
            <person name="Bavoil P.M."/>
            <person name="Sachse K."/>
            <person name="Kahane S."/>
            <person name="Friedman M.G."/>
            <person name="Rattei T."/>
            <person name="Myers G.S.A."/>
            <person name="Horn M."/>
        </authorList>
    </citation>
    <scope>NUCLEOTIDE SEQUENCE</scope>
    <source>
        <strain>Z</strain>
    </source>
</reference>
<dbReference type="GO" id="GO:0005886">
    <property type="term" value="C:plasma membrane"/>
    <property type="evidence" value="ECO:0007669"/>
    <property type="project" value="TreeGrafter"/>
</dbReference>
<dbReference type="HOGENOM" id="CLU_035018_1_1_0"/>
<feature type="transmembrane region" description="Helical" evidence="5">
    <location>
        <begin position="232"/>
        <end position="253"/>
    </location>
</feature>
<feature type="compositionally biased region" description="Acidic residues" evidence="4">
    <location>
        <begin position="409"/>
        <end position="434"/>
    </location>
</feature>
<dbReference type="InterPro" id="IPR047200">
    <property type="entry name" value="MFS_YcaD-like"/>
</dbReference>
<evidence type="ECO:0000256" key="2">
    <source>
        <dbReference type="ARBA" id="ARBA00022989"/>
    </source>
</evidence>
<evidence type="ECO:0000313" key="8">
    <source>
        <dbReference type="Proteomes" id="UP000000496"/>
    </source>
</evidence>